<sequence length="271" mass="30875">MVLPNKDNSKNEPGPLPSILDEKQKMKRLKTRKERSLMRGGWKETSNTKSHHHYCSRQCSVAPAVLEPSIITDRRLIGHQGLFNYEVKSIDIERLLSEQRKLKQSGQHVKEKYKASSHLSSSSCIPAPFSCDPLLGADTDDAVFVNCTSDRERRPGLQCCGANIQPFFSHQAQLPDRQPAEPTYFPQKQDPLTDNRYSFSPLFPAKIPNFYQSNSLFPFSQFLHPLACSPPRSHHTDMVHYPPSQMLERSTNPLSSLLSPVHWSFPAMRLY</sequence>
<dbReference type="OMA" id="MHYPPSH"/>
<reference evidence="2" key="3">
    <citation type="submission" date="2025-09" db="UniProtKB">
        <authorList>
            <consortium name="Ensembl"/>
        </authorList>
    </citation>
    <scope>IDENTIFICATION</scope>
</reference>
<proteinExistence type="predicted"/>
<dbReference type="GeneTree" id="ENSGT00940000177028"/>
<name>A0A3P8SNH1_AMPPE</name>
<dbReference type="STRING" id="161767.ENSAPEP00000013717"/>
<dbReference type="InterPro" id="IPR029355">
    <property type="entry name" value="Pro-rich_19"/>
</dbReference>
<reference evidence="2 3" key="1">
    <citation type="submission" date="2018-03" db="EMBL/GenBank/DDBJ databases">
        <title>Finding Nemo's genes: A chromosome-scale reference assembly of the genome of the orange clownfish Amphiprion percula.</title>
        <authorList>
            <person name="Lehmann R."/>
        </authorList>
    </citation>
    <scope>NUCLEOTIDE SEQUENCE</scope>
</reference>
<protein>
    <submittedName>
        <fullName evidence="2">Uncharacterized protein</fullName>
    </submittedName>
</protein>
<dbReference type="Pfam" id="PF15455">
    <property type="entry name" value="Pro-rich_19"/>
    <property type="match status" value="1"/>
</dbReference>
<dbReference type="AlphaFoldDB" id="A0A3P8SNH1"/>
<dbReference type="Ensembl" id="ENSAPET00000014080.1">
    <property type="protein sequence ID" value="ENSAPEP00000013717.1"/>
    <property type="gene ID" value="ENSAPEG00000009773.1"/>
</dbReference>
<dbReference type="PANTHER" id="PTHR37346:SF1">
    <property type="entry name" value="PROLINE-RICH PROTEIN 19"/>
    <property type="match status" value="1"/>
</dbReference>
<evidence type="ECO:0000313" key="2">
    <source>
        <dbReference type="Ensembl" id="ENSAPEP00000013717.1"/>
    </source>
</evidence>
<keyword evidence="3" id="KW-1185">Reference proteome</keyword>
<evidence type="ECO:0000313" key="3">
    <source>
        <dbReference type="Proteomes" id="UP000265080"/>
    </source>
</evidence>
<organism evidence="2 3">
    <name type="scientific">Amphiprion percula</name>
    <name type="common">Orange clownfish</name>
    <name type="synonym">Lutjanus percula</name>
    <dbReference type="NCBI Taxonomy" id="161767"/>
    <lineage>
        <taxon>Eukaryota</taxon>
        <taxon>Metazoa</taxon>
        <taxon>Chordata</taxon>
        <taxon>Craniata</taxon>
        <taxon>Vertebrata</taxon>
        <taxon>Euteleostomi</taxon>
        <taxon>Actinopterygii</taxon>
        <taxon>Neopterygii</taxon>
        <taxon>Teleostei</taxon>
        <taxon>Neoteleostei</taxon>
        <taxon>Acanthomorphata</taxon>
        <taxon>Ovalentaria</taxon>
        <taxon>Pomacentridae</taxon>
        <taxon>Amphiprion</taxon>
    </lineage>
</organism>
<accession>A0A3P8SNH1</accession>
<reference evidence="2" key="2">
    <citation type="submission" date="2025-08" db="UniProtKB">
        <authorList>
            <consortium name="Ensembl"/>
        </authorList>
    </citation>
    <scope>IDENTIFICATION</scope>
</reference>
<dbReference type="Proteomes" id="UP000265080">
    <property type="component" value="Chromosome 7"/>
</dbReference>
<evidence type="ECO:0000256" key="1">
    <source>
        <dbReference type="SAM" id="MobiDB-lite"/>
    </source>
</evidence>
<feature type="region of interest" description="Disordered" evidence="1">
    <location>
        <begin position="1"/>
        <end position="47"/>
    </location>
</feature>
<dbReference type="PANTHER" id="PTHR37346">
    <property type="entry name" value="PROLINE-RICH PROTEIN 19"/>
    <property type="match status" value="1"/>
</dbReference>